<accession>A0A8J7TDC2</accession>
<evidence type="ECO:0000313" key="3">
    <source>
        <dbReference type="Proteomes" id="UP000736164"/>
    </source>
</evidence>
<feature type="non-terminal residue" evidence="2">
    <location>
        <position position="501"/>
    </location>
</feature>
<protein>
    <submittedName>
        <fullName evidence="2">SELPL protein</fullName>
    </submittedName>
</protein>
<dbReference type="EMBL" id="JAAWVO010043183">
    <property type="protein sequence ID" value="MBN3319098.1"/>
    <property type="molecule type" value="Genomic_DNA"/>
</dbReference>
<name>A0A8J7TDC2_ATRSP</name>
<keyword evidence="3" id="KW-1185">Reference proteome</keyword>
<comment type="caution">
    <text evidence="2">The sequence shown here is derived from an EMBL/GenBank/DDBJ whole genome shotgun (WGS) entry which is preliminary data.</text>
</comment>
<evidence type="ECO:0000313" key="2">
    <source>
        <dbReference type="EMBL" id="MBN3319098.1"/>
    </source>
</evidence>
<dbReference type="Proteomes" id="UP000736164">
    <property type="component" value="Unassembled WGS sequence"/>
</dbReference>
<dbReference type="AlphaFoldDB" id="A0A8J7TDC2"/>
<feature type="region of interest" description="Disordered" evidence="1">
    <location>
        <begin position="177"/>
        <end position="205"/>
    </location>
</feature>
<organism evidence="2 3">
    <name type="scientific">Atractosteus spatula</name>
    <name type="common">Alligator gar</name>
    <name type="synonym">Lepisosteus spatula</name>
    <dbReference type="NCBI Taxonomy" id="7917"/>
    <lineage>
        <taxon>Eukaryota</taxon>
        <taxon>Metazoa</taxon>
        <taxon>Chordata</taxon>
        <taxon>Craniata</taxon>
        <taxon>Vertebrata</taxon>
        <taxon>Euteleostomi</taxon>
        <taxon>Actinopterygii</taxon>
        <taxon>Neopterygii</taxon>
        <taxon>Holostei</taxon>
        <taxon>Semionotiformes</taxon>
        <taxon>Lepisosteidae</taxon>
        <taxon>Atractosteus</taxon>
    </lineage>
</organism>
<gene>
    <name evidence="2" type="primary">Selplg_0</name>
    <name evidence="2" type="ORF">GTO95_0009102</name>
</gene>
<sequence>MEISDLRENLRVTPAEGRIHSHREVFTWLTGRSYRCSDGLCRYLGVRCCCAGLQCLVRAEREGDCMCDENSDVTLTQENSWWGRPRDSAPMCAPLSVVPAADSGTRKELKRAPWWEFVGVGGVDGSRVLFPVGNSSRKLDETRKHVAEAVTCLPVDSKGKTEPSTVSEGCRCVSGAAGNAAVTPGSRGRQRGRDSGQQLPTARGDGTPCFAPLLLRPFRPDMSWTAAGVRDPRTARGWRTGYPASSGAWFSGAHGRSLDWHEGTLGWDLVKASVKSLWEFCSLVEVQSITTQHTAVQSITTQHTAVQSITTQHTAVQSITTQHTAVQSITTQHTAVQSITTQHTAVQSITTQHTAVQSITTQHTAVQSITTQHTAVQSITTQHTAVQSITTQHTAVQSITTQHTAVQSITTQHTAVQSITTQHTAVQSITTQHTAVQSITTQHTAVQSITTQHTAVQSITTQHTAVQSITAQHTAVQYSLSLRSTQQYSAVYHCAAHSSTV</sequence>
<reference evidence="2" key="1">
    <citation type="journal article" date="2021" name="Cell">
        <title>Tracing the genetic footprints of vertebrate landing in non-teleost ray-finned fishes.</title>
        <authorList>
            <person name="Bi X."/>
            <person name="Wang K."/>
            <person name="Yang L."/>
            <person name="Pan H."/>
            <person name="Jiang H."/>
            <person name="Wei Q."/>
            <person name="Fang M."/>
            <person name="Yu H."/>
            <person name="Zhu C."/>
            <person name="Cai Y."/>
            <person name="He Y."/>
            <person name="Gan X."/>
            <person name="Zeng H."/>
            <person name="Yu D."/>
            <person name="Zhu Y."/>
            <person name="Jiang H."/>
            <person name="Qiu Q."/>
            <person name="Yang H."/>
            <person name="Zhang Y.E."/>
            <person name="Wang W."/>
            <person name="Zhu M."/>
            <person name="He S."/>
            <person name="Zhang G."/>
        </authorList>
    </citation>
    <scope>NUCLEOTIDE SEQUENCE</scope>
    <source>
        <strain evidence="2">Allg_001</strain>
    </source>
</reference>
<feature type="non-terminal residue" evidence="2">
    <location>
        <position position="1"/>
    </location>
</feature>
<evidence type="ECO:0000256" key="1">
    <source>
        <dbReference type="SAM" id="MobiDB-lite"/>
    </source>
</evidence>
<proteinExistence type="predicted"/>